<name>A0A699GS87_TANCI</name>
<dbReference type="InterPro" id="IPR013103">
    <property type="entry name" value="RVT_2"/>
</dbReference>
<sequence>MSEDIQATDSDTRPPMLDMTDFESWQQRIWLYCKGKDHGEYILQSIDEGPFKMERCKDKIATFTDGPYLEIYKLINHNMDAKDIWDNVKMLLEDFELTKDDRESQLYDEFEHFGVVVQNVQGRQNKIQGNTARGVVVAGNEGAQYRAENSNYLKEKMLLMQAQENGVDLDEEQLLFLAGGQTYTFDDEVDEGPVQDLAQNEDNNFQADECDAFNSDVDEALTAQTTFMANLSFADPVYDEAGPSYDSDTLTEVQDHDNCLDDMNESHKEHEIHNDVQPNDVVDSDTVYTSNSNIISYEQYVQDNKDQVIHSDVSFVSNDAVMIITNDIYEHDAPCVTSNNIVNASLTAKLTRYKELAEAKALKEKAKYVKPITTMMVNLKSSRQQIKEMKEVFDQMETEVDQHVVDKKCGKIERKNLLIKNENLIDKCLSKDVFYTATDFMLTLDEDWFTVDVNLLRQALEMTPIDQAQQFVSPPSGDDPIACLNKAMAFLTAITSSRFHSTNNQLRTSTNPRNQATIQDGRVTVQQTKDLDTYDSDCDDILNAKAVLMANISNYGSDVISEEQADILWRIVKQAKAKQPLDNSLDFACKHAQQIQELRVYVRDTCPNTINPSSKKVAVTSKNKVKKVRNMKIKVKVQPRNVNKKNRIAEPIHNVDVKHSLLKANSKTIWATCKKSMFDGVHDMHLLDFVKNVNSRAKSAKKHKKHNIWKPTGHVFIENAIMEAGGKDRPPMLAHGNYVQWKSKIKRYIDTKPNNELFYYCLENPPYKFKWTEKTVLIAEGSSETITEGIDNDIYSTVNACEMWKSIERLKQGTMYDNQRVVNVLRARENVAHYMYMAQIQEVTPVAADNFRPIFDAEPLQKKFQAELDRYHDVNYTSKVEINCTKDKGDLMSYKMESEKSFNEYTRKINDFNQTISEMKKELFAHQETISILSQEKEAQVKFYKTHEDKEIEKVIALENKVKALVDTVYKTATESDETIRLAQESRSKLSDLIRPFDYKSLNNLYDLFVQQREKSSEQKYFSERTRQPIVMPVSTRNPKRNVDQSVVTSHKKTVAKESTINKPISIIRKLYEHVSKTCSWWYPKFTPSGYKWKPKSPIGNVNTNLIEIILFIVDSGCSKHMTRNLKLLTNFMEKILDTPPLIIQTTPETISQAPTQAPTITATENISQAKTNKENSQVEEDEFINIFSTPEELYQFDRLDVWELVDKPLYKNVINMKWLWKNKRDEENTIICNKDHLIAKGCGQKEGIDFEESFAPVARLEAEEVYVNQPDGFIDPHYPGQVYHLKKALYGLKQASRAWYNELSNFLVSNGFSKGGDKLVSWSSKKQDYTSMSSAKAEYVSLSACCAQVLWLRNQLTDYGFHFDKIPMHCDSKAAIAISCNPV</sequence>
<dbReference type="PANTHER" id="PTHR11439">
    <property type="entry name" value="GAG-POL-RELATED RETROTRANSPOSON"/>
    <property type="match status" value="1"/>
</dbReference>
<evidence type="ECO:0000313" key="2">
    <source>
        <dbReference type="EMBL" id="GEW10948.1"/>
    </source>
</evidence>
<accession>A0A699GS87</accession>
<feature type="domain" description="Reverse transcriptase Ty1/copia-type" evidence="1">
    <location>
        <begin position="1264"/>
        <end position="1315"/>
    </location>
</feature>
<comment type="caution">
    <text evidence="2">The sequence shown here is derived from an EMBL/GenBank/DDBJ whole genome shotgun (WGS) entry which is preliminary data.</text>
</comment>
<organism evidence="2">
    <name type="scientific">Tanacetum cinerariifolium</name>
    <name type="common">Dalmatian daisy</name>
    <name type="synonym">Chrysanthemum cinerariifolium</name>
    <dbReference type="NCBI Taxonomy" id="118510"/>
    <lineage>
        <taxon>Eukaryota</taxon>
        <taxon>Viridiplantae</taxon>
        <taxon>Streptophyta</taxon>
        <taxon>Embryophyta</taxon>
        <taxon>Tracheophyta</taxon>
        <taxon>Spermatophyta</taxon>
        <taxon>Magnoliopsida</taxon>
        <taxon>eudicotyledons</taxon>
        <taxon>Gunneridae</taxon>
        <taxon>Pentapetalae</taxon>
        <taxon>asterids</taxon>
        <taxon>campanulids</taxon>
        <taxon>Asterales</taxon>
        <taxon>Asteraceae</taxon>
        <taxon>Asteroideae</taxon>
        <taxon>Anthemideae</taxon>
        <taxon>Anthemidinae</taxon>
        <taxon>Tanacetum</taxon>
    </lineage>
</organism>
<evidence type="ECO:0000259" key="1">
    <source>
        <dbReference type="Pfam" id="PF07727"/>
    </source>
</evidence>
<protein>
    <recommendedName>
        <fullName evidence="1">Reverse transcriptase Ty1/copia-type domain-containing protein</fullName>
    </recommendedName>
</protein>
<dbReference type="Pfam" id="PF07727">
    <property type="entry name" value="RVT_2"/>
    <property type="match status" value="2"/>
</dbReference>
<reference evidence="2" key="1">
    <citation type="journal article" date="2019" name="Sci. Rep.">
        <title>Draft genome of Tanacetum cinerariifolium, the natural source of mosquito coil.</title>
        <authorList>
            <person name="Yamashiro T."/>
            <person name="Shiraishi A."/>
            <person name="Satake H."/>
            <person name="Nakayama K."/>
        </authorList>
    </citation>
    <scope>NUCLEOTIDE SEQUENCE</scope>
</reference>
<dbReference type="EMBL" id="BKCJ010045470">
    <property type="protein sequence ID" value="GEW10948.1"/>
    <property type="molecule type" value="Genomic_DNA"/>
</dbReference>
<gene>
    <name evidence="2" type="ORF">Tci_182924</name>
</gene>
<feature type="domain" description="Reverse transcriptase Ty1/copia-type" evidence="1">
    <location>
        <begin position="1201"/>
        <end position="1262"/>
    </location>
</feature>
<dbReference type="CDD" id="cd09272">
    <property type="entry name" value="RNase_HI_RT_Ty1"/>
    <property type="match status" value="1"/>
</dbReference>
<dbReference type="PANTHER" id="PTHR11439:SF509">
    <property type="entry name" value="RNA-DIRECTED DNA POLYMERASE"/>
    <property type="match status" value="1"/>
</dbReference>
<proteinExistence type="predicted"/>